<reference evidence="2 3" key="1">
    <citation type="submission" date="2014-08" db="EMBL/GenBank/DDBJ databases">
        <title>Chaperone-usher fimbriae in a diverse selection of Gallibacterium genomes.</title>
        <authorList>
            <person name="Kudirkiene E."/>
            <person name="Bager R.J."/>
            <person name="Johnson T.J."/>
            <person name="Bojesen A.M."/>
        </authorList>
    </citation>
    <scope>NUCLEOTIDE SEQUENCE [LARGE SCALE GENOMIC DNA]</scope>
    <source>
        <strain evidence="2 3">CCM5976</strain>
    </source>
</reference>
<feature type="compositionally biased region" description="Basic and acidic residues" evidence="1">
    <location>
        <begin position="362"/>
        <end position="374"/>
    </location>
</feature>
<organism evidence="2 3">
    <name type="scientific">Gallibacterium genomosp. 2</name>
    <dbReference type="NCBI Taxonomy" id="155517"/>
    <lineage>
        <taxon>Bacteria</taxon>
        <taxon>Pseudomonadati</taxon>
        <taxon>Pseudomonadota</taxon>
        <taxon>Gammaproteobacteria</taxon>
        <taxon>Pasteurellales</taxon>
        <taxon>Pasteurellaceae</taxon>
        <taxon>Gallibacterium</taxon>
    </lineage>
</organism>
<dbReference type="RefSeq" id="WP_039135433.1">
    <property type="nucleotide sequence ID" value="NZ_JPXY01000024.1"/>
</dbReference>
<dbReference type="AlphaFoldDB" id="A0A0A2XJ11"/>
<proteinExistence type="predicted"/>
<evidence type="ECO:0000256" key="1">
    <source>
        <dbReference type="SAM" id="MobiDB-lite"/>
    </source>
</evidence>
<name>A0A0A2XJ11_9PAST</name>
<feature type="compositionally biased region" description="Basic and acidic residues" evidence="1">
    <location>
        <begin position="333"/>
        <end position="353"/>
    </location>
</feature>
<dbReference type="Gene3D" id="3.90.1530.10">
    <property type="entry name" value="Conserved hypothetical protein from pyrococcus furiosus pfu- 392566-001, ParB domain"/>
    <property type="match status" value="1"/>
</dbReference>
<dbReference type="Proteomes" id="UP000030418">
    <property type="component" value="Unassembled WGS sequence"/>
</dbReference>
<keyword evidence="3" id="KW-1185">Reference proteome</keyword>
<feature type="compositionally biased region" description="Polar residues" evidence="1">
    <location>
        <begin position="313"/>
        <end position="332"/>
    </location>
</feature>
<dbReference type="InterPro" id="IPR022304">
    <property type="entry name" value="ICE_PFGI_1_ParB"/>
</dbReference>
<evidence type="ECO:0000313" key="2">
    <source>
        <dbReference type="EMBL" id="KGQ32351.1"/>
    </source>
</evidence>
<feature type="compositionally biased region" description="Acidic residues" evidence="1">
    <location>
        <begin position="375"/>
        <end position="389"/>
    </location>
</feature>
<dbReference type="NCBIfam" id="TIGR03764">
    <property type="entry name" value="ICE_PFGI_1_parB"/>
    <property type="match status" value="1"/>
</dbReference>
<gene>
    <name evidence="2" type="ORF">P375_06045</name>
</gene>
<dbReference type="InterPro" id="IPR036086">
    <property type="entry name" value="ParB/Sulfiredoxin_sf"/>
</dbReference>
<dbReference type="CDD" id="cd16387">
    <property type="entry name" value="ParB_N_Srx"/>
    <property type="match status" value="1"/>
</dbReference>
<sequence length="562" mass="64280">MKNIFQKSKEERKASLMRGIQVGLIPNTSPDYTAAITATQTAEPELRTVTLLELRPFDNNPRKTQNPKFEEIKESIRVRGLDFPPNITKRPNEDFYIIADGGNTRLQALKELYEETQDPKYFSIRCLYKPWQGESDDNTEGDLHCLIGHLAENDLRGDLSFIERALGIAQAKQFYEKQLGESLSHRKFIERLKADGYSVTYSVWARMQQCIELLYPAIPTLLFNGMGRPQIEKLLILYNNAEKCFDKYTALHYKDNNSFQSLWLDTLKRFDNDDYSFEIFQDELIGNMVNEIGTDYVSYQDILFELENKPKANVSTNQETEAVNENITPSQELKTEPDNQNNEKSEDAQKISTDHSVTSEQKTNDFDGFGHSEPENEDYQTEPDDEESLTTEPDNNIDDNGLSDFGLSFEKQQSINEQKQQRAAQNGIAFANSGCQPVEDIWQIYPAIDNVEKLRFEAYGLTTDIVSIIGLKSSIIEPINDDFSFTILPLSQSDNVSVLQENIHQLLSCLATDGHNENLTCTLNESLLIGMESEPEINDLLLVKIFRLIRVTRQLRQHLRGC</sequence>
<feature type="region of interest" description="Disordered" evidence="1">
    <location>
        <begin position="313"/>
        <end position="405"/>
    </location>
</feature>
<dbReference type="EMBL" id="JPXY01000024">
    <property type="protein sequence ID" value="KGQ32351.1"/>
    <property type="molecule type" value="Genomic_DNA"/>
</dbReference>
<comment type="caution">
    <text evidence="2">The sequence shown here is derived from an EMBL/GenBank/DDBJ whole genome shotgun (WGS) entry which is preliminary data.</text>
</comment>
<evidence type="ECO:0000313" key="3">
    <source>
        <dbReference type="Proteomes" id="UP000030418"/>
    </source>
</evidence>
<protein>
    <submittedName>
        <fullName evidence="2">Chromosomal partitioning protein ParB</fullName>
    </submittedName>
</protein>
<dbReference type="SUPFAM" id="SSF110849">
    <property type="entry name" value="ParB/Sulfiredoxin"/>
    <property type="match status" value="1"/>
</dbReference>
<accession>A0A0A2XJ11</accession>